<protein>
    <submittedName>
        <fullName evidence="8">Uncharacterized protein</fullName>
    </submittedName>
</protein>
<gene>
    <name evidence="8" type="ORF">Poli38472_010943</name>
</gene>
<dbReference type="PANTHER" id="PTHR16119:SF17">
    <property type="entry name" value="TRANSMEMBRANE PROTEIN 144"/>
    <property type="match status" value="1"/>
</dbReference>
<name>A0A8K1CFK2_PYTOL</name>
<feature type="transmembrane region" description="Helical" evidence="7">
    <location>
        <begin position="66"/>
        <end position="86"/>
    </location>
</feature>
<accession>A0A8K1CFK2</accession>
<feature type="transmembrane region" description="Helical" evidence="7">
    <location>
        <begin position="253"/>
        <end position="274"/>
    </location>
</feature>
<evidence type="ECO:0000256" key="5">
    <source>
        <dbReference type="ARBA" id="ARBA00023136"/>
    </source>
</evidence>
<evidence type="ECO:0000256" key="7">
    <source>
        <dbReference type="SAM" id="Phobius"/>
    </source>
</evidence>
<feature type="transmembrane region" description="Helical" evidence="7">
    <location>
        <begin position="128"/>
        <end position="149"/>
    </location>
</feature>
<evidence type="ECO:0000256" key="6">
    <source>
        <dbReference type="SAM" id="MobiDB-lite"/>
    </source>
</evidence>
<dbReference type="EMBL" id="SPLM01000075">
    <property type="protein sequence ID" value="TMW61880.1"/>
    <property type="molecule type" value="Genomic_DNA"/>
</dbReference>
<evidence type="ECO:0000313" key="8">
    <source>
        <dbReference type="EMBL" id="TMW61880.1"/>
    </source>
</evidence>
<organism evidence="8 9">
    <name type="scientific">Pythium oligandrum</name>
    <name type="common">Mycoparasitic fungus</name>
    <dbReference type="NCBI Taxonomy" id="41045"/>
    <lineage>
        <taxon>Eukaryota</taxon>
        <taxon>Sar</taxon>
        <taxon>Stramenopiles</taxon>
        <taxon>Oomycota</taxon>
        <taxon>Peronosporomycetes</taxon>
        <taxon>Pythiales</taxon>
        <taxon>Pythiaceae</taxon>
        <taxon>Pythium</taxon>
    </lineage>
</organism>
<feature type="transmembrane region" description="Helical" evidence="7">
    <location>
        <begin position="6"/>
        <end position="23"/>
    </location>
</feature>
<keyword evidence="3 7" id="KW-0812">Transmembrane</keyword>
<evidence type="ECO:0000256" key="2">
    <source>
        <dbReference type="ARBA" id="ARBA00005731"/>
    </source>
</evidence>
<feature type="transmembrane region" description="Helical" evidence="7">
    <location>
        <begin position="305"/>
        <end position="326"/>
    </location>
</feature>
<keyword evidence="4 7" id="KW-1133">Transmembrane helix</keyword>
<keyword evidence="5 7" id="KW-0472">Membrane</keyword>
<proteinExistence type="inferred from homology"/>
<dbReference type="OrthoDB" id="426527at2759"/>
<evidence type="ECO:0000256" key="3">
    <source>
        <dbReference type="ARBA" id="ARBA00022692"/>
    </source>
</evidence>
<feature type="region of interest" description="Disordered" evidence="6">
    <location>
        <begin position="157"/>
        <end position="184"/>
    </location>
</feature>
<dbReference type="GO" id="GO:0016020">
    <property type="term" value="C:membrane"/>
    <property type="evidence" value="ECO:0007669"/>
    <property type="project" value="UniProtKB-SubCell"/>
</dbReference>
<evidence type="ECO:0000256" key="1">
    <source>
        <dbReference type="ARBA" id="ARBA00004141"/>
    </source>
</evidence>
<reference evidence="8" key="1">
    <citation type="submission" date="2019-03" db="EMBL/GenBank/DDBJ databases">
        <title>Long read genome sequence of the mycoparasitic Pythium oligandrum ATCC 38472 isolated from sugarbeet rhizosphere.</title>
        <authorList>
            <person name="Gaulin E."/>
        </authorList>
    </citation>
    <scope>NUCLEOTIDE SEQUENCE</scope>
    <source>
        <strain evidence="8">ATCC 38472_TT</strain>
    </source>
</reference>
<feature type="transmembrane region" description="Helical" evidence="7">
    <location>
        <begin position="364"/>
        <end position="382"/>
    </location>
</feature>
<dbReference type="Pfam" id="PF07857">
    <property type="entry name" value="TMEM144"/>
    <property type="match status" value="2"/>
</dbReference>
<dbReference type="PANTHER" id="PTHR16119">
    <property type="entry name" value="TRANSMEMBRANE PROTEIN 144"/>
    <property type="match status" value="1"/>
</dbReference>
<comment type="similarity">
    <text evidence="2">Belongs to the TMEM144 family.</text>
</comment>
<feature type="transmembrane region" description="Helical" evidence="7">
    <location>
        <begin position="394"/>
        <end position="412"/>
    </location>
</feature>
<feature type="transmembrane region" description="Helical" evidence="7">
    <location>
        <begin position="35"/>
        <end position="54"/>
    </location>
</feature>
<dbReference type="InterPro" id="IPR012435">
    <property type="entry name" value="TMEM144"/>
</dbReference>
<dbReference type="InterPro" id="IPR010651">
    <property type="entry name" value="Sugar_transport"/>
</dbReference>
<dbReference type="GO" id="GO:0015144">
    <property type="term" value="F:carbohydrate transmembrane transporter activity"/>
    <property type="evidence" value="ECO:0007669"/>
    <property type="project" value="InterPro"/>
</dbReference>
<evidence type="ECO:0000313" key="9">
    <source>
        <dbReference type="Proteomes" id="UP000794436"/>
    </source>
</evidence>
<evidence type="ECO:0000256" key="4">
    <source>
        <dbReference type="ARBA" id="ARBA00022989"/>
    </source>
</evidence>
<sequence length="414" mass="45246">MSELVSGYLGALVAMFFFGSCYVPAKAYPTYDGIIFQWLMCSGILMVGLAWGLLSNNWSQYAEAGLYTFPEGILGGTFFAIANLLIPTVVNNLGLGLGFMLWNATNITMGYLISRFGLFGVVKTVPTYPFLSLLGILFMLGSIGVYGMIKPVLVKPVPSSKPRQRASPPKTVANTRPPQHADEASPLMLPTHYDAEFSSPQAIFEKRTTREAESLGEALLHPELPNFGPYMMSADMSDHIALVDQSAEQKRKVIGMLIALLVGAFLSCCLVPYANWQQRCQPSPVATTGIIMTCDPLNFVFSQCLGIYLTSTVAFLGYSLFHRFVLKRSMPRSVMRPAYMCGVLWAVGLMGQLFSMGILGFDQAYPLSSIGPAMVSMLWSACYFREIQGRRDTIILGVGTGMIAVGTALRILSQ</sequence>
<feature type="transmembrane region" description="Helical" evidence="7">
    <location>
        <begin position="93"/>
        <end position="113"/>
    </location>
</feature>
<comment type="subcellular location">
    <subcellularLocation>
        <location evidence="1">Membrane</location>
        <topology evidence="1">Multi-pass membrane protein</topology>
    </subcellularLocation>
</comment>
<comment type="caution">
    <text evidence="8">The sequence shown here is derived from an EMBL/GenBank/DDBJ whole genome shotgun (WGS) entry which is preliminary data.</text>
</comment>
<dbReference type="AlphaFoldDB" id="A0A8K1CFK2"/>
<keyword evidence="9" id="KW-1185">Reference proteome</keyword>
<dbReference type="Proteomes" id="UP000794436">
    <property type="component" value="Unassembled WGS sequence"/>
</dbReference>
<feature type="transmembrane region" description="Helical" evidence="7">
    <location>
        <begin position="338"/>
        <end position="358"/>
    </location>
</feature>